<organism evidence="2 3">
    <name type="scientific">Amycolatopsis vastitatis</name>
    <dbReference type="NCBI Taxonomy" id="1905142"/>
    <lineage>
        <taxon>Bacteria</taxon>
        <taxon>Bacillati</taxon>
        <taxon>Actinomycetota</taxon>
        <taxon>Actinomycetes</taxon>
        <taxon>Pseudonocardiales</taxon>
        <taxon>Pseudonocardiaceae</taxon>
        <taxon>Amycolatopsis</taxon>
    </lineage>
</organism>
<dbReference type="GO" id="GO:0008757">
    <property type="term" value="F:S-adenosylmethionine-dependent methyltransferase activity"/>
    <property type="evidence" value="ECO:0007669"/>
    <property type="project" value="InterPro"/>
</dbReference>
<dbReference type="EMBL" id="NMUL01000039">
    <property type="protein sequence ID" value="OXM62610.1"/>
    <property type="molecule type" value="Genomic_DNA"/>
</dbReference>
<protein>
    <submittedName>
        <fullName evidence="2">SAM-dependent methyltransferase</fullName>
    </submittedName>
</protein>
<evidence type="ECO:0000259" key="1">
    <source>
        <dbReference type="Pfam" id="PF08241"/>
    </source>
</evidence>
<dbReference type="InterPro" id="IPR050508">
    <property type="entry name" value="Methyltransf_Superfamily"/>
</dbReference>
<dbReference type="Gene3D" id="3.40.50.150">
    <property type="entry name" value="Vaccinia Virus protein VP39"/>
    <property type="match status" value="1"/>
</dbReference>
<dbReference type="InterPro" id="IPR013216">
    <property type="entry name" value="Methyltransf_11"/>
</dbReference>
<dbReference type="InterPro" id="IPR029063">
    <property type="entry name" value="SAM-dependent_MTases_sf"/>
</dbReference>
<dbReference type="CDD" id="cd02440">
    <property type="entry name" value="AdoMet_MTases"/>
    <property type="match status" value="1"/>
</dbReference>
<gene>
    <name evidence="2" type="ORF">CF165_32995</name>
</gene>
<evidence type="ECO:0000313" key="2">
    <source>
        <dbReference type="EMBL" id="OXM62610.1"/>
    </source>
</evidence>
<sequence length="182" mass="18967">MLNRRNRAAVVKAVAALELSGTETALDIGFGGGLGLELMLRQAAAVHGVDISAAMLARALSGFGDEIAAGRLRLHEGSMTALTLDDDAVEAIVSTNTIYFVDDLGAAFSEVARVLAPGGRFVLGIGDPDLMGRSKMLTGNGFRIRPVDEVKTALGTAGLPVTRHEQFSHSGLGFHLLISGPQ</sequence>
<dbReference type="SUPFAM" id="SSF53335">
    <property type="entry name" value="S-adenosyl-L-methionine-dependent methyltransferases"/>
    <property type="match status" value="1"/>
</dbReference>
<dbReference type="PANTHER" id="PTHR42912">
    <property type="entry name" value="METHYLTRANSFERASE"/>
    <property type="match status" value="1"/>
</dbReference>
<accession>A0A229SV25</accession>
<keyword evidence="3" id="KW-1185">Reference proteome</keyword>
<name>A0A229SV25_9PSEU</name>
<proteinExistence type="predicted"/>
<evidence type="ECO:0000313" key="3">
    <source>
        <dbReference type="Proteomes" id="UP000215199"/>
    </source>
</evidence>
<dbReference type="Proteomes" id="UP000215199">
    <property type="component" value="Unassembled WGS sequence"/>
</dbReference>
<comment type="caution">
    <text evidence="2">The sequence shown here is derived from an EMBL/GenBank/DDBJ whole genome shotgun (WGS) entry which is preliminary data.</text>
</comment>
<keyword evidence="2" id="KW-0489">Methyltransferase</keyword>
<reference evidence="3" key="1">
    <citation type="submission" date="2017-07" db="EMBL/GenBank/DDBJ databases">
        <title>Comparative genome mining reveals phylogenetic distribution patterns of secondary metabolites in Amycolatopsis.</title>
        <authorList>
            <person name="Adamek M."/>
            <person name="Alanjary M."/>
            <person name="Sales-Ortells H."/>
            <person name="Goodfellow M."/>
            <person name="Bull A.T."/>
            <person name="Kalinowski J."/>
            <person name="Ziemert N."/>
        </authorList>
    </citation>
    <scope>NUCLEOTIDE SEQUENCE [LARGE SCALE GENOMIC DNA]</scope>
    <source>
        <strain evidence="3">H5</strain>
    </source>
</reference>
<dbReference type="GO" id="GO:0032259">
    <property type="term" value="P:methylation"/>
    <property type="evidence" value="ECO:0007669"/>
    <property type="project" value="UniProtKB-KW"/>
</dbReference>
<keyword evidence="2" id="KW-0808">Transferase</keyword>
<feature type="domain" description="Methyltransferase type 11" evidence="1">
    <location>
        <begin position="26"/>
        <end position="123"/>
    </location>
</feature>
<dbReference type="OrthoDB" id="529208at2"/>
<dbReference type="Pfam" id="PF08241">
    <property type="entry name" value="Methyltransf_11"/>
    <property type="match status" value="1"/>
</dbReference>
<dbReference type="AlphaFoldDB" id="A0A229SV25"/>